<evidence type="ECO:0000313" key="2">
    <source>
        <dbReference type="Proteomes" id="UP001058003"/>
    </source>
</evidence>
<dbReference type="KEGG" id="daur:Daura_50155"/>
<name>A0A9Q9IDV5_9ACTN</name>
<sequence>MERIHILKDAGEEYERRKAAATSPEERDTLMREFAEFRTRHREEDIRRGKRLPGFHLQTQQIMWARWIEIAASHERDAMKALDAARAGEPQLAEELRQSLVAITAAACAVEALYEDVKYLIDDRRRIDDAAERITDCLSEAFGLPRTEHDQLLDNLTWLFERRNEGLHPYSEMAPTEVHPAGLNTSAEMAHFNGQESRKALVVALGALELAANPPSPANRRVERWIDDRRTYHEQVVDPIRSTITGH</sequence>
<organism evidence="1 2">
    <name type="scientific">Dactylosporangium aurantiacum</name>
    <dbReference type="NCBI Taxonomy" id="35754"/>
    <lineage>
        <taxon>Bacteria</taxon>
        <taxon>Bacillati</taxon>
        <taxon>Actinomycetota</taxon>
        <taxon>Actinomycetes</taxon>
        <taxon>Micromonosporales</taxon>
        <taxon>Micromonosporaceae</taxon>
        <taxon>Dactylosporangium</taxon>
    </lineage>
</organism>
<dbReference type="RefSeq" id="WP_033362721.1">
    <property type="nucleotide sequence ID" value="NZ_CP073767.1"/>
</dbReference>
<accession>A0A9Q9IDV5</accession>
<proteinExistence type="predicted"/>
<evidence type="ECO:0000313" key="1">
    <source>
        <dbReference type="EMBL" id="UWZ54509.1"/>
    </source>
</evidence>
<dbReference type="OrthoDB" id="4150364at2"/>
<reference evidence="1" key="1">
    <citation type="submission" date="2021-04" db="EMBL/GenBank/DDBJ databases">
        <title>Dactylosporangium aurantiacum NRRL B-8018 full assembly.</title>
        <authorList>
            <person name="Hartkoorn R.C."/>
            <person name="Beaudoing E."/>
            <person name="Hot D."/>
        </authorList>
    </citation>
    <scope>NUCLEOTIDE SEQUENCE</scope>
    <source>
        <strain evidence="1">NRRL B-8018</strain>
    </source>
</reference>
<gene>
    <name evidence="1" type="ORF">Daura_50155</name>
</gene>
<dbReference type="AlphaFoldDB" id="A0A9Q9IDV5"/>
<keyword evidence="2" id="KW-1185">Reference proteome</keyword>
<protein>
    <submittedName>
        <fullName evidence="1">Uncharacterized protein</fullName>
    </submittedName>
</protein>
<dbReference type="Proteomes" id="UP001058003">
    <property type="component" value="Chromosome"/>
</dbReference>
<dbReference type="EMBL" id="CP073767">
    <property type="protein sequence ID" value="UWZ54509.1"/>
    <property type="molecule type" value="Genomic_DNA"/>
</dbReference>